<dbReference type="InterPro" id="IPR011008">
    <property type="entry name" value="Dimeric_a/b-barrel"/>
</dbReference>
<evidence type="ECO:0000313" key="2">
    <source>
        <dbReference type="EMBL" id="KHF42032.1"/>
    </source>
</evidence>
<comment type="caution">
    <text evidence="2">The sequence shown here is derived from an EMBL/GenBank/DDBJ whole genome shotgun (WGS) entry which is preliminary data.</text>
</comment>
<dbReference type="PROSITE" id="PS51725">
    <property type="entry name" value="ABM"/>
    <property type="match status" value="1"/>
</dbReference>
<proteinExistence type="predicted"/>
<dbReference type="eggNOG" id="COG2329">
    <property type="taxonomic scope" value="Bacteria"/>
</dbReference>
<reference evidence="2 3" key="1">
    <citation type="submission" date="2014-09" db="EMBL/GenBank/DDBJ databases">
        <title>Genome sequencing and annotation of Bacillus Okhensis strain Kh10-101T.</title>
        <authorList>
            <person name="Prakash J.S."/>
        </authorList>
    </citation>
    <scope>NUCLEOTIDE SEQUENCE [LARGE SCALE GENOMIC DNA]</scope>
    <source>
        <strain evidence="3">Kh10-101T</strain>
    </source>
</reference>
<dbReference type="PANTHER" id="PTHR34474">
    <property type="entry name" value="SIGNAL TRANSDUCTION PROTEIN TRAP"/>
    <property type="match status" value="1"/>
</dbReference>
<sequence>MPQVKNASIVQMNNDTPQLNGIIMQGETGQFVYVEEVSELSTAKHYDILSETGTIHNKGFVVINNIPVSEEGRPSFEERFRNRAGLVDGEPGFQAIRILRPVSDDTYAIMTIWDDEDSFKNWQTSKSYENAHKKRGTQQALPTTIFPRPSFVTTFKVG</sequence>
<organism evidence="2 3">
    <name type="scientific">Halalkalibacter okhensis</name>
    <dbReference type="NCBI Taxonomy" id="333138"/>
    <lineage>
        <taxon>Bacteria</taxon>
        <taxon>Bacillati</taxon>
        <taxon>Bacillota</taxon>
        <taxon>Bacilli</taxon>
        <taxon>Bacillales</taxon>
        <taxon>Bacillaceae</taxon>
        <taxon>Halalkalibacter</taxon>
    </lineage>
</organism>
<feature type="domain" description="ABM" evidence="1">
    <location>
        <begin position="60"/>
        <end position="155"/>
    </location>
</feature>
<gene>
    <name evidence="2" type="ORF">LQ50_01735</name>
</gene>
<evidence type="ECO:0000259" key="1">
    <source>
        <dbReference type="PROSITE" id="PS51725"/>
    </source>
</evidence>
<dbReference type="InterPro" id="IPR050404">
    <property type="entry name" value="Heme-degrading_MO"/>
</dbReference>
<dbReference type="AlphaFoldDB" id="A0A0B0IMC5"/>
<dbReference type="Gene3D" id="3.30.70.100">
    <property type="match status" value="1"/>
</dbReference>
<dbReference type="Proteomes" id="UP000030832">
    <property type="component" value="Unassembled WGS sequence"/>
</dbReference>
<protein>
    <recommendedName>
        <fullName evidence="1">ABM domain-containing protein</fullName>
    </recommendedName>
</protein>
<dbReference type="SUPFAM" id="SSF54909">
    <property type="entry name" value="Dimeric alpha+beta barrel"/>
    <property type="match status" value="1"/>
</dbReference>
<name>A0A0B0IMC5_9BACI</name>
<evidence type="ECO:0000313" key="3">
    <source>
        <dbReference type="Proteomes" id="UP000030832"/>
    </source>
</evidence>
<dbReference type="PANTHER" id="PTHR34474:SF2">
    <property type="entry name" value="SIGNAL TRANSDUCTION PROTEIN TRAP"/>
    <property type="match status" value="1"/>
</dbReference>
<dbReference type="STRING" id="333138.LQ50_01735"/>
<dbReference type="Pfam" id="PF03992">
    <property type="entry name" value="ABM"/>
    <property type="match status" value="1"/>
</dbReference>
<dbReference type="EMBL" id="JRJU01000001">
    <property type="protein sequence ID" value="KHF42032.1"/>
    <property type="molecule type" value="Genomic_DNA"/>
</dbReference>
<accession>A0A0B0IMC5</accession>
<keyword evidence="3" id="KW-1185">Reference proteome</keyword>
<dbReference type="InterPro" id="IPR007138">
    <property type="entry name" value="ABM_dom"/>
</dbReference>